<gene>
    <name evidence="1" type="ORF">WJ0W_006486</name>
</gene>
<comment type="caution">
    <text evidence="1">The sequence shown here is derived from an EMBL/GenBank/DDBJ whole genome shotgun (WGS) entry which is preliminary data.</text>
</comment>
<organism evidence="1 2">
    <name type="scientific">Paenibacillus melissococcoides</name>
    <dbReference type="NCBI Taxonomy" id="2912268"/>
    <lineage>
        <taxon>Bacteria</taxon>
        <taxon>Bacillati</taxon>
        <taxon>Bacillota</taxon>
        <taxon>Bacilli</taxon>
        <taxon>Bacillales</taxon>
        <taxon>Paenibacillaceae</taxon>
        <taxon>Paenibacillus</taxon>
    </lineage>
</organism>
<evidence type="ECO:0000313" key="2">
    <source>
        <dbReference type="Proteomes" id="UP001154322"/>
    </source>
</evidence>
<dbReference type="EMBL" id="CALYLO010000015">
    <property type="protein sequence ID" value="CAH8249300.1"/>
    <property type="molecule type" value="Genomic_DNA"/>
</dbReference>
<dbReference type="RefSeq" id="WP_213426104.1">
    <property type="nucleotide sequence ID" value="NZ_AP031286.1"/>
</dbReference>
<name>A0ABM9GC89_9BACL</name>
<sequence>MEGWQMFLRPYVYSPLSSGTMDLNRSASFIGLSWLHDDNAAFCCFLSAGDGAEGETLKIKRQESMIPSINPS</sequence>
<reference evidence="1" key="1">
    <citation type="submission" date="2022-06" db="EMBL/GenBank/DDBJ databases">
        <authorList>
            <person name="Dietemann V."/>
            <person name="Ory F."/>
            <person name="Dainat B."/>
            <person name="Oberhansli S."/>
        </authorList>
    </citation>
    <scope>NUCLEOTIDE SEQUENCE</scope>
    <source>
        <strain evidence="1">Ena-SAMPLE-TAB-26-04-2022-14:26:32:270-5432</strain>
    </source>
</reference>
<dbReference type="Proteomes" id="UP001154322">
    <property type="component" value="Unassembled WGS sequence"/>
</dbReference>
<keyword evidence="2" id="KW-1185">Reference proteome</keyword>
<proteinExistence type="predicted"/>
<evidence type="ECO:0000313" key="1">
    <source>
        <dbReference type="EMBL" id="CAH8249300.1"/>
    </source>
</evidence>
<protein>
    <submittedName>
        <fullName evidence="1">Uncharacterized protein</fullName>
    </submittedName>
</protein>
<accession>A0ABM9GC89</accession>